<dbReference type="AlphaFoldDB" id="A0A8H5NPK7"/>
<protein>
    <submittedName>
        <fullName evidence="1">Uncharacterized protein</fullName>
    </submittedName>
</protein>
<evidence type="ECO:0000313" key="1">
    <source>
        <dbReference type="EMBL" id="KAF5572303.1"/>
    </source>
</evidence>
<accession>A0A8H5NPK7</accession>
<name>A0A8H5NPK7_9HYPO</name>
<proteinExistence type="predicted"/>
<dbReference type="EMBL" id="JAAOAR010000956">
    <property type="protein sequence ID" value="KAF5572303.1"/>
    <property type="molecule type" value="Genomic_DNA"/>
</dbReference>
<gene>
    <name evidence="1" type="ORF">FPANT_13195</name>
</gene>
<evidence type="ECO:0000313" key="2">
    <source>
        <dbReference type="Proteomes" id="UP000544095"/>
    </source>
</evidence>
<organism evidence="1 2">
    <name type="scientific">Fusarium pseudoanthophilum</name>
    <dbReference type="NCBI Taxonomy" id="48495"/>
    <lineage>
        <taxon>Eukaryota</taxon>
        <taxon>Fungi</taxon>
        <taxon>Dikarya</taxon>
        <taxon>Ascomycota</taxon>
        <taxon>Pezizomycotina</taxon>
        <taxon>Sordariomycetes</taxon>
        <taxon>Hypocreomycetidae</taxon>
        <taxon>Hypocreales</taxon>
        <taxon>Nectriaceae</taxon>
        <taxon>Fusarium</taxon>
        <taxon>Fusarium fujikuroi species complex</taxon>
    </lineage>
</organism>
<reference evidence="1 2" key="1">
    <citation type="submission" date="2020-05" db="EMBL/GenBank/DDBJ databases">
        <title>Identification and distribution of gene clusters putatively required for synthesis of sphingolipid metabolism inhibitors in phylogenetically diverse species of the filamentous fungus Fusarium.</title>
        <authorList>
            <person name="Kim H.-S."/>
            <person name="Busman M."/>
            <person name="Brown D.W."/>
            <person name="Divon H."/>
            <person name="Uhlig S."/>
            <person name="Proctor R.H."/>
        </authorList>
    </citation>
    <scope>NUCLEOTIDE SEQUENCE [LARGE SCALE GENOMIC DNA]</scope>
    <source>
        <strain evidence="1 2">NRRL 25211</strain>
    </source>
</reference>
<sequence>MVRHLFPEIRISSNTRLCLRTQTHDRSIMPTFDGIVPEFPDIRIDFTTEQCQPLTEYVWEPRHKNRSPMSTFDGIVSEFPDIRTELAAEQW</sequence>
<comment type="caution">
    <text evidence="1">The sequence shown here is derived from an EMBL/GenBank/DDBJ whole genome shotgun (WGS) entry which is preliminary data.</text>
</comment>
<keyword evidence="2" id="KW-1185">Reference proteome</keyword>
<dbReference type="Proteomes" id="UP000544095">
    <property type="component" value="Unassembled WGS sequence"/>
</dbReference>